<evidence type="ECO:0000313" key="11">
    <source>
        <dbReference type="Proteomes" id="UP001589568"/>
    </source>
</evidence>
<keyword evidence="11" id="KW-1185">Reference proteome</keyword>
<dbReference type="InterPro" id="IPR027467">
    <property type="entry name" value="MopterinOxRdtase_cofactor_BS"/>
</dbReference>
<dbReference type="PROSITE" id="PS51085">
    <property type="entry name" value="2FE2S_FER_2"/>
    <property type="match status" value="1"/>
</dbReference>
<feature type="domain" description="2Fe-2S ferredoxin-type" evidence="7">
    <location>
        <begin position="1"/>
        <end position="75"/>
    </location>
</feature>
<dbReference type="PANTHER" id="PTHR43105">
    <property type="entry name" value="RESPIRATORY NITRATE REDUCTASE"/>
    <property type="match status" value="1"/>
</dbReference>
<feature type="domain" description="4Fe-4S ferredoxin-type" evidence="8">
    <location>
        <begin position="176"/>
        <end position="204"/>
    </location>
</feature>
<dbReference type="SUPFAM" id="SSF50692">
    <property type="entry name" value="ADC-like"/>
    <property type="match status" value="1"/>
</dbReference>
<keyword evidence="3" id="KW-0479">Metal-binding</keyword>
<evidence type="ECO:0000259" key="7">
    <source>
        <dbReference type="PROSITE" id="PS51085"/>
    </source>
</evidence>
<keyword evidence="10" id="KW-0560">Oxidoreductase</keyword>
<dbReference type="InterPro" id="IPR036010">
    <property type="entry name" value="2Fe-2S_ferredoxin-like_sf"/>
</dbReference>
<comment type="caution">
    <text evidence="10">The sequence shown here is derived from an EMBL/GenBank/DDBJ whole genome shotgun (WGS) entry which is preliminary data.</text>
</comment>
<dbReference type="Gene3D" id="2.40.40.20">
    <property type="match status" value="1"/>
</dbReference>
<dbReference type="CDD" id="cd02753">
    <property type="entry name" value="MopB_Formate-Dh-H"/>
    <property type="match status" value="1"/>
</dbReference>
<dbReference type="PROSITE" id="PS00551">
    <property type="entry name" value="MOLYBDOPTERIN_PROK_1"/>
    <property type="match status" value="1"/>
</dbReference>
<dbReference type="NCBIfam" id="TIGR01591">
    <property type="entry name" value="Fdh-alpha"/>
    <property type="match status" value="1"/>
</dbReference>
<dbReference type="InterPro" id="IPR006656">
    <property type="entry name" value="Mopterin_OxRdtase"/>
</dbReference>
<dbReference type="SUPFAM" id="SSF54862">
    <property type="entry name" value="4Fe-4S ferredoxins"/>
    <property type="match status" value="1"/>
</dbReference>
<keyword evidence="4" id="KW-0677">Repeat</keyword>
<evidence type="ECO:0000259" key="8">
    <source>
        <dbReference type="PROSITE" id="PS51379"/>
    </source>
</evidence>
<dbReference type="Pfam" id="PF00384">
    <property type="entry name" value="Molybdopterin"/>
    <property type="match status" value="1"/>
</dbReference>
<dbReference type="Gene3D" id="3.40.50.740">
    <property type="match status" value="1"/>
</dbReference>
<keyword evidence="5" id="KW-0408">Iron</keyword>
<proteinExistence type="inferred from homology"/>
<dbReference type="EMBL" id="JBHMCF010000021">
    <property type="protein sequence ID" value="MFB9472185.1"/>
    <property type="molecule type" value="Genomic_DNA"/>
</dbReference>
<evidence type="ECO:0000313" key="10">
    <source>
        <dbReference type="EMBL" id="MFB9472185.1"/>
    </source>
</evidence>
<dbReference type="InterPro" id="IPR006657">
    <property type="entry name" value="MoPterin_dinucl-bd_dom"/>
</dbReference>
<keyword evidence="6" id="KW-0411">Iron-sulfur</keyword>
<dbReference type="SMART" id="SM00926">
    <property type="entry name" value="Molybdop_Fe4S4"/>
    <property type="match status" value="1"/>
</dbReference>
<dbReference type="CDD" id="cd00508">
    <property type="entry name" value="MopB_CT_Fdh-Nap-like"/>
    <property type="match status" value="1"/>
</dbReference>
<dbReference type="InterPro" id="IPR017900">
    <property type="entry name" value="4Fe4S_Fe_S_CS"/>
</dbReference>
<name>A0ABV5NPG4_9ACTN</name>
<comment type="similarity">
    <text evidence="1">In the C-terminal section; belongs to the prokaryotic molybdopterin-containing oxidoreductase family.</text>
</comment>
<gene>
    <name evidence="10" type="primary">fdhF</name>
    <name evidence="10" type="ORF">ACFFR3_21955</name>
</gene>
<evidence type="ECO:0000256" key="5">
    <source>
        <dbReference type="ARBA" id="ARBA00023004"/>
    </source>
</evidence>
<dbReference type="InterPro" id="IPR054351">
    <property type="entry name" value="NADH_UbQ_OxRdtase_ferredoxin"/>
</dbReference>
<dbReference type="InterPro" id="IPR006963">
    <property type="entry name" value="Mopterin_OxRdtase_4Fe-4S_dom"/>
</dbReference>
<dbReference type="InterPro" id="IPR050123">
    <property type="entry name" value="Prok_molybdopt-oxidoreductase"/>
</dbReference>
<dbReference type="InterPro" id="IPR006655">
    <property type="entry name" value="Mopterin_OxRdtase_prok_CS"/>
</dbReference>
<dbReference type="EC" id="1.17.1.9" evidence="10"/>
<dbReference type="InterPro" id="IPR009010">
    <property type="entry name" value="Asp_de-COase-like_dom_sf"/>
</dbReference>
<dbReference type="RefSeq" id="WP_364382451.1">
    <property type="nucleotide sequence ID" value="NZ_JBHMCF010000021.1"/>
</dbReference>
<dbReference type="Gene3D" id="3.40.228.10">
    <property type="entry name" value="Dimethylsulfoxide Reductase, domain 2"/>
    <property type="match status" value="1"/>
</dbReference>
<feature type="domain" description="4Fe-4S ferredoxin-type" evidence="8">
    <location>
        <begin position="132"/>
        <end position="163"/>
    </location>
</feature>
<dbReference type="Gene3D" id="2.20.25.90">
    <property type="entry name" value="ADC-like domains"/>
    <property type="match status" value="1"/>
</dbReference>
<dbReference type="Proteomes" id="UP001589568">
    <property type="component" value="Unassembled WGS sequence"/>
</dbReference>
<dbReference type="Gene3D" id="3.30.70.20">
    <property type="match status" value="1"/>
</dbReference>
<organism evidence="10 11">
    <name type="scientific">Nonomuraea salmonea</name>
    <dbReference type="NCBI Taxonomy" id="46181"/>
    <lineage>
        <taxon>Bacteria</taxon>
        <taxon>Bacillati</taxon>
        <taxon>Actinomycetota</taxon>
        <taxon>Actinomycetes</taxon>
        <taxon>Streptosporangiales</taxon>
        <taxon>Streptosporangiaceae</taxon>
        <taxon>Nonomuraea</taxon>
    </lineage>
</organism>
<evidence type="ECO:0000256" key="6">
    <source>
        <dbReference type="ARBA" id="ARBA00023014"/>
    </source>
</evidence>
<dbReference type="PANTHER" id="PTHR43105:SF10">
    <property type="entry name" value="NADH-QUINONE OXIDOREDUCTASE SUBUNIT G"/>
    <property type="match status" value="1"/>
</dbReference>
<dbReference type="PIRSF" id="PIRSF036643">
    <property type="entry name" value="FDH_alpha"/>
    <property type="match status" value="1"/>
</dbReference>
<feature type="domain" description="4Fe-4S Mo/W bis-MGD-type" evidence="9">
    <location>
        <begin position="213"/>
        <end position="269"/>
    </location>
</feature>
<dbReference type="PROSITE" id="PS00490">
    <property type="entry name" value="MOLYBDOPTERIN_PROK_2"/>
    <property type="match status" value="1"/>
</dbReference>
<dbReference type="InterPro" id="IPR006478">
    <property type="entry name" value="Formate_DH_asu"/>
</dbReference>
<dbReference type="Gene3D" id="3.10.20.740">
    <property type="match status" value="1"/>
</dbReference>
<protein>
    <submittedName>
        <fullName evidence="10">Formate dehydrogenase subunit alpha</fullName>
        <ecNumber evidence="10">1.17.1.9</ecNumber>
    </submittedName>
</protein>
<dbReference type="InterPro" id="IPR017896">
    <property type="entry name" value="4Fe4S_Fe-S-bd"/>
</dbReference>
<dbReference type="CDD" id="cd00207">
    <property type="entry name" value="fer2"/>
    <property type="match status" value="1"/>
</dbReference>
<evidence type="ECO:0000256" key="4">
    <source>
        <dbReference type="ARBA" id="ARBA00022737"/>
    </source>
</evidence>
<dbReference type="Pfam" id="PF01568">
    <property type="entry name" value="Molydop_binding"/>
    <property type="match status" value="1"/>
</dbReference>
<dbReference type="GO" id="GO:0008863">
    <property type="term" value="F:formate dehydrogenase (NAD+) activity"/>
    <property type="evidence" value="ECO:0007669"/>
    <property type="project" value="UniProtKB-EC"/>
</dbReference>
<dbReference type="InterPro" id="IPR001041">
    <property type="entry name" value="2Fe-2S_ferredoxin-type"/>
</dbReference>
<dbReference type="SUPFAM" id="SSF53706">
    <property type="entry name" value="Formate dehydrogenase/DMSO reductase, domains 1-3"/>
    <property type="match status" value="1"/>
</dbReference>
<dbReference type="Pfam" id="PF04879">
    <property type="entry name" value="Molybdop_Fe4S4"/>
    <property type="match status" value="1"/>
</dbReference>
<dbReference type="Pfam" id="PF22117">
    <property type="entry name" value="Fer4_Nqo3"/>
    <property type="match status" value="1"/>
</dbReference>
<evidence type="ECO:0000256" key="2">
    <source>
        <dbReference type="ARBA" id="ARBA00022485"/>
    </source>
</evidence>
<evidence type="ECO:0000259" key="9">
    <source>
        <dbReference type="PROSITE" id="PS51669"/>
    </source>
</evidence>
<dbReference type="PROSITE" id="PS51669">
    <property type="entry name" value="4FE4S_MOW_BIS_MGD"/>
    <property type="match status" value="1"/>
</dbReference>
<dbReference type="SUPFAM" id="SSF54292">
    <property type="entry name" value="2Fe-2S ferredoxin-like"/>
    <property type="match status" value="1"/>
</dbReference>
<accession>A0ABV5NPG4</accession>
<dbReference type="InterPro" id="IPR041924">
    <property type="entry name" value="Formate_Dh-H_N"/>
</dbReference>
<dbReference type="PROSITE" id="PS51379">
    <property type="entry name" value="4FE4S_FER_2"/>
    <property type="match status" value="2"/>
</dbReference>
<keyword evidence="2" id="KW-0004">4Fe-4S</keyword>
<evidence type="ECO:0000256" key="1">
    <source>
        <dbReference type="ARBA" id="ARBA00007023"/>
    </source>
</evidence>
<dbReference type="PROSITE" id="PS00198">
    <property type="entry name" value="4FE4S_FER_1"/>
    <property type="match status" value="1"/>
</dbReference>
<reference evidence="10 11" key="1">
    <citation type="submission" date="2024-09" db="EMBL/GenBank/DDBJ databases">
        <authorList>
            <person name="Sun Q."/>
            <person name="Mori K."/>
        </authorList>
    </citation>
    <scope>NUCLEOTIDE SEQUENCE [LARGE SCALE GENOMIC DNA]</scope>
    <source>
        <strain evidence="10 11">JCM 3324</strain>
    </source>
</reference>
<sequence>MRVRVGATTAHVAEDASVLDAVRAAGISLPTLCHDDRLTPAGSCRACLVRAGGKVVAACVTPAAEDAPIEVDADDLRGLRREAVEVIVSVLPPRALDDEHGRSELAGVCHDLGVAPDTARGAGGRGRDDSHPYVRLDRDLCIACGRCVRMCAEVQGTFALTLVGRGSDTVVAPGTGGPWAESECVACGGCVDTCPTGALTEPGLSGGDRTPELPGTRTTCGYCGVGCSLDVLTGGDSVTAVLPARDGPVNRGHACVKGRFAHGFLRSPDRLTRPLLRRDGRLEPVSWEEALDHVARELRAAVAAGGPGAVAAISSARATNEENYLLQKFMRTVIGTNSVDNCSRLCHAPSAAGLTAAFGLPGGTDPFEDVESADCLLLVGANPVEAHPVVGARLLQRVLRGARLVVADPRAVGLARHADVHLRPRPGTNVALFHAMAHVMLAEGLIDEEFLRERSAGLPELTALLAGYSPERTAAVTGVPAADVVAAARLFGLAERPAILYGLGVTEHLHGTDGVRALSNLAILRGAVGTGRGFGVNPLRGQNNVQGASDMGALPDLLPGYGKVTDADARLRAERVWGVLVPPRPGLRIPEMFAAARSGELRALWILGEDVCATDPDSNQVVQALESCPLVICDELFLSETARRADVVLPAASWLEKDGTFVNFDRRFQRVRAALAPPGAARPDFEIIHAVAAALGADLGCATPAEALTECGRIAPVFAGLSHERLDREGAVPWPCRHPDRPGESSLYRERFATPDGLAHLSAAPYLPPGEEPDDRYPLVLVTGRRWAHYNSGGMTRRTDNLLLDPTDRLDVHPVDASRHRLGDGDRVTVRSRHGEAHLTVQVSDDMTPGQVFCAFHFPASGVNALTSDRGDAATSCPEYKVTAVRLLAGERAGQAR</sequence>
<dbReference type="Pfam" id="PF13510">
    <property type="entry name" value="Fer2_4"/>
    <property type="match status" value="1"/>
</dbReference>
<evidence type="ECO:0000256" key="3">
    <source>
        <dbReference type="ARBA" id="ARBA00022723"/>
    </source>
</evidence>